<evidence type="ECO:0000313" key="4">
    <source>
        <dbReference type="Proteomes" id="UP000316726"/>
    </source>
</evidence>
<dbReference type="GO" id="GO:0005975">
    <property type="term" value="P:carbohydrate metabolic process"/>
    <property type="evidence" value="ECO:0007669"/>
    <property type="project" value="InterPro"/>
</dbReference>
<accession>A0A5B8MJZ3</accession>
<feature type="signal peptide" evidence="1">
    <location>
        <begin position="1"/>
        <end position="19"/>
    </location>
</feature>
<dbReference type="OrthoDB" id="76388at2759"/>
<name>A0A5B8MJZ3_9CHLO</name>
<keyword evidence="1" id="KW-0732">Signal</keyword>
<dbReference type="InterPro" id="IPR017853">
    <property type="entry name" value="GH"/>
</dbReference>
<organism evidence="3 4">
    <name type="scientific">Chloropicon primus</name>
    <dbReference type="NCBI Taxonomy" id="1764295"/>
    <lineage>
        <taxon>Eukaryota</taxon>
        <taxon>Viridiplantae</taxon>
        <taxon>Chlorophyta</taxon>
        <taxon>Chloropicophyceae</taxon>
        <taxon>Chloropicales</taxon>
        <taxon>Chloropicaceae</taxon>
        <taxon>Chloropicon</taxon>
    </lineage>
</organism>
<dbReference type="GO" id="GO:0016787">
    <property type="term" value="F:hydrolase activity"/>
    <property type="evidence" value="ECO:0007669"/>
    <property type="project" value="UniProtKB-KW"/>
</dbReference>
<protein>
    <submittedName>
        <fullName evidence="3">Glycoside hydrolase</fullName>
    </submittedName>
</protein>
<dbReference type="EMBL" id="CP031037">
    <property type="protein sequence ID" value="QDZ20601.1"/>
    <property type="molecule type" value="Genomic_DNA"/>
</dbReference>
<dbReference type="AlphaFoldDB" id="A0A5B8MJZ3"/>
<feature type="chain" id="PRO_5023004243" evidence="1">
    <location>
        <begin position="20"/>
        <end position="341"/>
    </location>
</feature>
<keyword evidence="3" id="KW-0378">Hydrolase</keyword>
<dbReference type="STRING" id="1764295.A0A5B8MJZ3"/>
<evidence type="ECO:0000256" key="1">
    <source>
        <dbReference type="SAM" id="SignalP"/>
    </source>
</evidence>
<dbReference type="Gene3D" id="3.20.20.80">
    <property type="entry name" value="Glycosidases"/>
    <property type="match status" value="1"/>
</dbReference>
<dbReference type="PROSITE" id="PS51910">
    <property type="entry name" value="GH18_2"/>
    <property type="match status" value="1"/>
</dbReference>
<dbReference type="InterPro" id="IPR001223">
    <property type="entry name" value="Glyco_hydro18_cat"/>
</dbReference>
<reference evidence="3 4" key="1">
    <citation type="submission" date="2018-07" db="EMBL/GenBank/DDBJ databases">
        <title>The complete nuclear genome of the prasinophyte Chloropicon primus (CCMP1205).</title>
        <authorList>
            <person name="Pombert J.-F."/>
            <person name="Otis C."/>
            <person name="Turmel M."/>
            <person name="Lemieux C."/>
        </authorList>
    </citation>
    <scope>NUCLEOTIDE SEQUENCE [LARGE SCALE GENOMIC DNA]</scope>
    <source>
        <strain evidence="3 4">CCMP1205</strain>
    </source>
</reference>
<dbReference type="PANTHER" id="PTHR46073">
    <property type="entry name" value="CHITINASE"/>
    <property type="match status" value="1"/>
</dbReference>
<dbReference type="Gene3D" id="3.40.5.30">
    <property type="entry name" value="(Trans)glycosidases - domain 2"/>
    <property type="match status" value="1"/>
</dbReference>
<evidence type="ECO:0000313" key="3">
    <source>
        <dbReference type="EMBL" id="QDZ20601.1"/>
    </source>
</evidence>
<evidence type="ECO:0000259" key="2">
    <source>
        <dbReference type="PROSITE" id="PS51910"/>
    </source>
</evidence>
<feature type="domain" description="GH18" evidence="2">
    <location>
        <begin position="28"/>
        <end position="315"/>
    </location>
</feature>
<dbReference type="InterPro" id="IPR011583">
    <property type="entry name" value="Chitinase_II/V-like_cat"/>
</dbReference>
<dbReference type="PANTHER" id="PTHR46073:SF4">
    <property type="entry name" value="GH18 DOMAIN-CONTAINING PROTEIN"/>
    <property type="match status" value="1"/>
</dbReference>
<dbReference type="SMART" id="SM00636">
    <property type="entry name" value="Glyco_18"/>
    <property type="match status" value="1"/>
</dbReference>
<dbReference type="GO" id="GO:0008061">
    <property type="term" value="F:chitin binding"/>
    <property type="evidence" value="ECO:0007669"/>
    <property type="project" value="InterPro"/>
</dbReference>
<gene>
    <name evidence="3" type="ORF">A3770_04p31190</name>
</gene>
<sequence>MRRWAVWATLAALVWTCEGAGEGGKENFLVVGYLPEYRHFDTEERWKETLEKLTHVILFSIEATGDGGLSSLDRLPSNLARVKQWASDADTSILVCIGGAGRSAGLAEALADESSRNNLIRNLFDLVESLGLSGVDVNWESPGSDVEYERLHQLVLGLKRASPSTLVTVAIHPGQEEMLLRHSILDVVDFVSEMAYDNLCSIPRTTPPCKHSTFEFSEFVTRHLQQVGVDLSKVLMGLPFYGRDMYKGGAKAYYELGDAGEGDEVDGYFFNNHQTLEAKVDLARSRKMAGVMIWELGQDRGRESGRSLLAGLGDYVNSFETRLERRRNKRRKRGSAGREEL</sequence>
<dbReference type="Proteomes" id="UP000316726">
    <property type="component" value="Chromosome 4"/>
</dbReference>
<dbReference type="Pfam" id="PF00704">
    <property type="entry name" value="Glyco_hydro_18"/>
    <property type="match status" value="1"/>
</dbReference>
<dbReference type="SUPFAM" id="SSF51445">
    <property type="entry name" value="(Trans)glycosidases"/>
    <property type="match status" value="1"/>
</dbReference>
<keyword evidence="4" id="KW-1185">Reference proteome</keyword>
<proteinExistence type="predicted"/>